<dbReference type="KEGG" id="pfj:MYCFIDRAFT_207048"/>
<organism evidence="1 2">
    <name type="scientific">Pseudocercospora fijiensis (strain CIRAD86)</name>
    <name type="common">Black leaf streak disease fungus</name>
    <name type="synonym">Mycosphaerella fijiensis</name>
    <dbReference type="NCBI Taxonomy" id="383855"/>
    <lineage>
        <taxon>Eukaryota</taxon>
        <taxon>Fungi</taxon>
        <taxon>Dikarya</taxon>
        <taxon>Ascomycota</taxon>
        <taxon>Pezizomycotina</taxon>
        <taxon>Dothideomycetes</taxon>
        <taxon>Dothideomycetidae</taxon>
        <taxon>Mycosphaerellales</taxon>
        <taxon>Mycosphaerellaceae</taxon>
        <taxon>Pseudocercospora</taxon>
    </lineage>
</organism>
<dbReference type="EMBL" id="KB446557">
    <property type="protein sequence ID" value="EME83745.1"/>
    <property type="molecule type" value="Genomic_DNA"/>
</dbReference>
<dbReference type="VEuPathDB" id="FungiDB:MYCFIDRAFT_207048"/>
<evidence type="ECO:0000313" key="2">
    <source>
        <dbReference type="Proteomes" id="UP000016932"/>
    </source>
</evidence>
<protein>
    <submittedName>
        <fullName evidence="1">Uncharacterized protein</fullName>
    </submittedName>
</protein>
<dbReference type="GeneID" id="19336543"/>
<keyword evidence="2" id="KW-1185">Reference proteome</keyword>
<gene>
    <name evidence="1" type="ORF">MYCFIDRAFT_207048</name>
</gene>
<dbReference type="HOGENOM" id="CLU_1960526_0_0_1"/>
<accession>M2Z1R3</accession>
<dbReference type="RefSeq" id="XP_007924396.1">
    <property type="nucleotide sequence ID" value="XM_007926205.1"/>
</dbReference>
<name>M2Z1R3_PSEFD</name>
<proteinExistence type="predicted"/>
<dbReference type="AlphaFoldDB" id="M2Z1R3"/>
<sequence>MKPEDGGEWRRQTQTREALALLRRIPACCEVRNSGNSAHRRLHFSPIPNPSLNTIPISIPIPIPIPRPPPPQPAFSNTGQPPSPHIPFPSNCLPFCLGAAPAFPNAIAKNAPMLGDVESSDIIGWAKI</sequence>
<reference evidence="1 2" key="1">
    <citation type="journal article" date="2012" name="PLoS Pathog.">
        <title>Diverse lifestyles and strategies of plant pathogenesis encoded in the genomes of eighteen Dothideomycetes fungi.</title>
        <authorList>
            <person name="Ohm R.A."/>
            <person name="Feau N."/>
            <person name="Henrissat B."/>
            <person name="Schoch C.L."/>
            <person name="Horwitz B.A."/>
            <person name="Barry K.W."/>
            <person name="Condon B.J."/>
            <person name="Copeland A.C."/>
            <person name="Dhillon B."/>
            <person name="Glaser F."/>
            <person name="Hesse C.N."/>
            <person name="Kosti I."/>
            <person name="LaButti K."/>
            <person name="Lindquist E.A."/>
            <person name="Lucas S."/>
            <person name="Salamov A.A."/>
            <person name="Bradshaw R.E."/>
            <person name="Ciuffetti L."/>
            <person name="Hamelin R.C."/>
            <person name="Kema G.H.J."/>
            <person name="Lawrence C."/>
            <person name="Scott J.A."/>
            <person name="Spatafora J.W."/>
            <person name="Turgeon B.G."/>
            <person name="de Wit P.J.G.M."/>
            <person name="Zhong S."/>
            <person name="Goodwin S.B."/>
            <person name="Grigoriev I.V."/>
        </authorList>
    </citation>
    <scope>NUCLEOTIDE SEQUENCE [LARGE SCALE GENOMIC DNA]</scope>
    <source>
        <strain evidence="1 2">CIRAD86</strain>
    </source>
</reference>
<dbReference type="Proteomes" id="UP000016932">
    <property type="component" value="Unassembled WGS sequence"/>
</dbReference>
<evidence type="ECO:0000313" key="1">
    <source>
        <dbReference type="EMBL" id="EME83745.1"/>
    </source>
</evidence>